<evidence type="ECO:0000256" key="4">
    <source>
        <dbReference type="ARBA" id="ARBA00035219"/>
    </source>
</evidence>
<dbReference type="NCBIfam" id="NF003303">
    <property type="entry name" value="PRK04306.1"/>
    <property type="match status" value="1"/>
</dbReference>
<evidence type="ECO:0000256" key="2">
    <source>
        <dbReference type="ARBA" id="ARBA00022980"/>
    </source>
</evidence>
<evidence type="ECO:0000313" key="7">
    <source>
        <dbReference type="EMBL" id="QGA80340.1"/>
    </source>
</evidence>
<keyword evidence="3 5" id="KW-0687">Ribonucleoprotein</keyword>
<feature type="compositionally biased region" description="Polar residues" evidence="6">
    <location>
        <begin position="1"/>
        <end position="19"/>
    </location>
</feature>
<dbReference type="Gene3D" id="2.30.30.70">
    <property type="entry name" value="Ribosomal protein L21"/>
    <property type="match status" value="1"/>
</dbReference>
<dbReference type="InterPro" id="IPR001147">
    <property type="entry name" value="Ribosomal_eL21"/>
</dbReference>
<dbReference type="InterPro" id="IPR008991">
    <property type="entry name" value="Translation_prot_SH3-like_sf"/>
</dbReference>
<dbReference type="GO" id="GO:0003735">
    <property type="term" value="F:structural constituent of ribosome"/>
    <property type="evidence" value="ECO:0007669"/>
    <property type="project" value="InterPro"/>
</dbReference>
<evidence type="ECO:0000313" key="8">
    <source>
        <dbReference type="Proteomes" id="UP000377803"/>
    </source>
</evidence>
<dbReference type="InterPro" id="IPR022856">
    <property type="entry name" value="Ribosomal_eL21_arc"/>
</dbReference>
<proteinExistence type="inferred from homology"/>
<comment type="similarity">
    <text evidence="1 5">Belongs to the eukaryotic ribosomal protein eL21 family.</text>
</comment>
<reference evidence="8" key="1">
    <citation type="submission" date="2019-05" db="EMBL/GenBank/DDBJ databases">
        <title>Candidatus Nanohalobium constans, a novel model system to study the DPANN nano-sized archaea: genomic and physiological characterization of a nanoarchaeon co-cultured with its chitinotrophic host.</title>
        <authorList>
            <person name="La Cono V."/>
            <person name="Arcadi E."/>
            <person name="Crisafi F."/>
            <person name="Denaro R."/>
            <person name="La Spada G."/>
            <person name="Messina E."/>
            <person name="Smedile F."/>
            <person name="Toshchakov S.V."/>
            <person name="Shevchenko M.A."/>
            <person name="Golyshin P.N."/>
            <person name="Golyshina O.V."/>
            <person name="Ferrer M."/>
            <person name="Rohde M."/>
            <person name="Mushegian A."/>
            <person name="Sorokin D.Y."/>
            <person name="Giuliano L."/>
            <person name="Yakimov M.M."/>
        </authorList>
    </citation>
    <scope>NUCLEOTIDE SEQUENCE [LARGE SCALE GENOMIC DNA]</scope>
    <source>
        <strain evidence="8">LC1Nh</strain>
    </source>
</reference>
<protein>
    <recommendedName>
        <fullName evidence="4 5">Large ribosomal subunit protein eL21</fullName>
    </recommendedName>
</protein>
<dbReference type="Pfam" id="PF01157">
    <property type="entry name" value="Ribosomal_L21e"/>
    <property type="match status" value="1"/>
</dbReference>
<dbReference type="GO" id="GO:0005840">
    <property type="term" value="C:ribosome"/>
    <property type="evidence" value="ECO:0007669"/>
    <property type="project" value="UniProtKB-KW"/>
</dbReference>
<evidence type="ECO:0000256" key="5">
    <source>
        <dbReference type="HAMAP-Rule" id="MF_00369"/>
    </source>
</evidence>
<feature type="region of interest" description="Disordered" evidence="6">
    <location>
        <begin position="1"/>
        <end position="25"/>
    </location>
</feature>
<organism evidence="7 8">
    <name type="scientific">Candidatus Nanohalobium constans</name>
    <dbReference type="NCBI Taxonomy" id="2565781"/>
    <lineage>
        <taxon>Archaea</taxon>
        <taxon>Candidatus Nanohalarchaeota</taxon>
        <taxon>Candidatus Nanohalobia</taxon>
        <taxon>Candidatus Nanohalobiales</taxon>
        <taxon>Candidatus Nanohalobiaceae</taxon>
        <taxon>Candidatus Nanohalobium</taxon>
    </lineage>
</organism>
<keyword evidence="2 5" id="KW-0689">Ribosomal protein</keyword>
<dbReference type="HAMAP" id="MF_00369">
    <property type="entry name" value="Ribosomal_eL21"/>
    <property type="match status" value="1"/>
</dbReference>
<accession>A0A5Q0UGK2</accession>
<dbReference type="GeneID" id="42364823"/>
<dbReference type="GO" id="GO:0006412">
    <property type="term" value="P:translation"/>
    <property type="evidence" value="ECO:0007669"/>
    <property type="project" value="UniProtKB-UniRule"/>
</dbReference>
<dbReference type="SUPFAM" id="SSF50104">
    <property type="entry name" value="Translation proteins SH3-like domain"/>
    <property type="match status" value="1"/>
</dbReference>
<dbReference type="InterPro" id="IPR036948">
    <property type="entry name" value="Ribosomal_eL21_sf"/>
</dbReference>
<keyword evidence="8" id="KW-1185">Reference proteome</keyword>
<evidence type="ECO:0000256" key="6">
    <source>
        <dbReference type="SAM" id="MobiDB-lite"/>
    </source>
</evidence>
<evidence type="ECO:0000256" key="3">
    <source>
        <dbReference type="ARBA" id="ARBA00023274"/>
    </source>
</evidence>
<gene>
    <name evidence="5 7" type="primary">rpl21e</name>
    <name evidence="7" type="ORF">LC1Nh_0439</name>
</gene>
<dbReference type="KEGG" id="ncon:LC1Nh_0439"/>
<dbReference type="OrthoDB" id="6295at2157"/>
<evidence type="ECO:0000256" key="1">
    <source>
        <dbReference type="ARBA" id="ARBA00008427"/>
    </source>
</evidence>
<dbReference type="EMBL" id="CP040089">
    <property type="protein sequence ID" value="QGA80340.1"/>
    <property type="molecule type" value="Genomic_DNA"/>
</dbReference>
<dbReference type="RefSeq" id="WP_153550079.1">
    <property type="nucleotide sequence ID" value="NZ_CP040089.1"/>
</dbReference>
<sequence length="95" mass="10818">MAQKSQGSQQGARNKLSNTAKDKTTVNEYLKEFEEGEKVLIKIEPSESEGRPHQRFHGKTVEVTGKQGDSYEVKFKDGNIEKTLYIPPIHLKRTE</sequence>
<dbReference type="Proteomes" id="UP000377803">
    <property type="component" value="Chromosome"/>
</dbReference>
<dbReference type="AlphaFoldDB" id="A0A5Q0UGK2"/>
<name>A0A5Q0UGK2_9ARCH</name>
<dbReference type="GO" id="GO:1990904">
    <property type="term" value="C:ribonucleoprotein complex"/>
    <property type="evidence" value="ECO:0007669"/>
    <property type="project" value="UniProtKB-KW"/>
</dbReference>